<sequence>MNGWTRKNGHVVAELSQQEAAVIRGLVGQIKDMLTARAEETPQDELAELTGIRTGPSTPPEDRVLGRLLPDFYRRDPDTGETDEEQPEAAGAMRSLYEPELLDTKTGVASVVLDTCPREGGRVVLSGEQADNWMAALNDVRLALGTALDVQDEMPEEPPEDDLRREHLGVYQWLTWVQDSLVDAVSS</sequence>
<proteinExistence type="predicted"/>
<gene>
    <name evidence="2" type="ORF">BJ969_000695</name>
</gene>
<feature type="region of interest" description="Disordered" evidence="1">
    <location>
        <begin position="39"/>
        <end position="64"/>
    </location>
</feature>
<accession>A0A840NH61</accession>
<comment type="caution">
    <text evidence="2">The sequence shown here is derived from an EMBL/GenBank/DDBJ whole genome shotgun (WGS) entry which is preliminary data.</text>
</comment>
<name>A0A840NH61_9PSEU</name>
<dbReference type="Proteomes" id="UP000580474">
    <property type="component" value="Unassembled WGS sequence"/>
</dbReference>
<dbReference type="InterPro" id="IPR018561">
    <property type="entry name" value="AosR"/>
</dbReference>
<evidence type="ECO:0000313" key="3">
    <source>
        <dbReference type="Proteomes" id="UP000580474"/>
    </source>
</evidence>
<evidence type="ECO:0008006" key="4">
    <source>
        <dbReference type="Google" id="ProtNLM"/>
    </source>
</evidence>
<evidence type="ECO:0000256" key="1">
    <source>
        <dbReference type="SAM" id="MobiDB-lite"/>
    </source>
</evidence>
<dbReference type="EMBL" id="JACHIV010000001">
    <property type="protein sequence ID" value="MBB5067607.1"/>
    <property type="molecule type" value="Genomic_DNA"/>
</dbReference>
<dbReference type="AlphaFoldDB" id="A0A840NH61"/>
<dbReference type="RefSeq" id="WP_184477243.1">
    <property type="nucleotide sequence ID" value="NZ_JACHIV010000001.1"/>
</dbReference>
<organism evidence="2 3">
    <name type="scientific">Saccharopolyspora gloriosae</name>
    <dbReference type="NCBI Taxonomy" id="455344"/>
    <lineage>
        <taxon>Bacteria</taxon>
        <taxon>Bacillati</taxon>
        <taxon>Actinomycetota</taxon>
        <taxon>Actinomycetes</taxon>
        <taxon>Pseudonocardiales</taxon>
        <taxon>Pseudonocardiaceae</taxon>
        <taxon>Saccharopolyspora</taxon>
    </lineage>
</organism>
<protein>
    <recommendedName>
        <fullName evidence="4">DUF2017 domain-containing protein</fullName>
    </recommendedName>
</protein>
<reference evidence="2 3" key="1">
    <citation type="submission" date="2020-08" db="EMBL/GenBank/DDBJ databases">
        <title>Sequencing the genomes of 1000 actinobacteria strains.</title>
        <authorList>
            <person name="Klenk H.-P."/>
        </authorList>
    </citation>
    <scope>NUCLEOTIDE SEQUENCE [LARGE SCALE GENOMIC DNA]</scope>
    <source>
        <strain evidence="2 3">DSM 45582</strain>
    </source>
</reference>
<keyword evidence="3" id="KW-1185">Reference proteome</keyword>
<evidence type="ECO:0000313" key="2">
    <source>
        <dbReference type="EMBL" id="MBB5067607.1"/>
    </source>
</evidence>
<dbReference type="Pfam" id="PF09438">
    <property type="entry name" value="DUF2017"/>
    <property type="match status" value="1"/>
</dbReference>